<dbReference type="AlphaFoldDB" id="A0A177EVH5"/>
<proteinExistence type="predicted"/>
<dbReference type="GeneID" id="34604947"/>
<evidence type="ECO:0000313" key="2">
    <source>
        <dbReference type="EMBL" id="OAG36025.1"/>
    </source>
</evidence>
<evidence type="ECO:0000313" key="3">
    <source>
        <dbReference type="Proteomes" id="UP000077002"/>
    </source>
</evidence>
<feature type="region of interest" description="Disordered" evidence="1">
    <location>
        <begin position="174"/>
        <end position="219"/>
    </location>
</feature>
<comment type="caution">
    <text evidence="2">The sequence shown here is derived from an EMBL/GenBank/DDBJ whole genome shotgun (WGS) entry which is preliminary data.</text>
</comment>
<gene>
    <name evidence="2" type="ORF">AYO21_09818</name>
</gene>
<accession>A0A177EVH5</accession>
<keyword evidence="3" id="KW-1185">Reference proteome</keyword>
<organism evidence="2 3">
    <name type="scientific">Fonsecaea monophora</name>
    <dbReference type="NCBI Taxonomy" id="254056"/>
    <lineage>
        <taxon>Eukaryota</taxon>
        <taxon>Fungi</taxon>
        <taxon>Dikarya</taxon>
        <taxon>Ascomycota</taxon>
        <taxon>Pezizomycotina</taxon>
        <taxon>Eurotiomycetes</taxon>
        <taxon>Chaetothyriomycetidae</taxon>
        <taxon>Chaetothyriales</taxon>
        <taxon>Herpotrichiellaceae</taxon>
        <taxon>Fonsecaea</taxon>
    </lineage>
</organism>
<dbReference type="EMBL" id="LVKK01000102">
    <property type="protein sequence ID" value="OAG36025.1"/>
    <property type="molecule type" value="Genomic_DNA"/>
</dbReference>
<sequence>METQISTLDRERMFTASNDMDPTEAYQVVKAARDDLFMAWVSAAAAYTGGRWISTRLTPRRRWPTLPIAATTRTIDCLRLSRPANATPSSLYPRVDEVEYVPRLNRFRSARTEEWINEVSTWVEHLSSGMIVDPESGLLYRPDDDTWWDKTTLEDMRRRCGLPLRAALEDEVALGSADDDTDHTNDDNPNDLEDGEIREQEGESGGTAIDPRGPTNATT</sequence>
<evidence type="ECO:0000256" key="1">
    <source>
        <dbReference type="SAM" id="MobiDB-lite"/>
    </source>
</evidence>
<reference evidence="2 3" key="1">
    <citation type="submission" date="2016-03" db="EMBL/GenBank/DDBJ databases">
        <title>Draft genome sequence of the Fonsecaea monophora CBS 269.37.</title>
        <authorList>
            <person name="Bombassaro A."/>
            <person name="Vinicius W.A."/>
            <person name="De Hoog S."/>
            <person name="Sun J."/>
            <person name="Souza E.M."/>
            <person name="Raittz R.T."/>
            <person name="Costa F."/>
            <person name="Leao A.C."/>
            <person name="Tadra-Sfeir M.Z."/>
            <person name="Baura V."/>
            <person name="Balsanelli E."/>
            <person name="Pedrosa F.O."/>
            <person name="Moreno L.F."/>
            <person name="Steffens M.B."/>
            <person name="Xi L."/>
            <person name="Bocca A.L."/>
            <person name="Felipe M.S."/>
            <person name="Teixeira M."/>
            <person name="Telles Filho F.Q."/>
            <person name="Azevedo C.M."/>
            <person name="Gomes R."/>
            <person name="Vicente V.A."/>
        </authorList>
    </citation>
    <scope>NUCLEOTIDE SEQUENCE [LARGE SCALE GENOMIC DNA]</scope>
    <source>
        <strain evidence="2 3">CBS 269.37</strain>
    </source>
</reference>
<protein>
    <submittedName>
        <fullName evidence="2">Uncharacterized protein</fullName>
    </submittedName>
</protein>
<name>A0A177EVH5_9EURO</name>
<dbReference type="RefSeq" id="XP_022507977.1">
    <property type="nucleotide sequence ID" value="XM_022659747.1"/>
</dbReference>
<dbReference type="Proteomes" id="UP000077002">
    <property type="component" value="Unassembled WGS sequence"/>
</dbReference>